<proteinExistence type="predicted"/>
<evidence type="ECO:0000313" key="2">
    <source>
        <dbReference type="Proteomes" id="UP000688137"/>
    </source>
</evidence>
<gene>
    <name evidence="1" type="ORF">PPRIM_AZ9-3.1.T0200185</name>
</gene>
<dbReference type="GO" id="GO:0008289">
    <property type="term" value="F:lipid binding"/>
    <property type="evidence" value="ECO:0007669"/>
    <property type="project" value="InterPro"/>
</dbReference>
<accession>A0A8S1KFZ3</accession>
<protein>
    <submittedName>
        <fullName evidence="1">Uncharacterized protein</fullName>
    </submittedName>
</protein>
<dbReference type="EMBL" id="CAJJDM010000017">
    <property type="protein sequence ID" value="CAD8053153.1"/>
    <property type="molecule type" value="Genomic_DNA"/>
</dbReference>
<dbReference type="AlphaFoldDB" id="A0A8S1KFZ3"/>
<comment type="caution">
    <text evidence="1">The sequence shown here is derived from an EMBL/GenBank/DDBJ whole genome shotgun (WGS) entry which is preliminary data.</text>
</comment>
<sequence length="67" mass="7492">MGPQYLDHYGEINFKNGTTGDTGTLKLIEGSSDASFQLKGFVKDKQETQYCIIQSKWNSEISITVTE</sequence>
<organism evidence="1 2">
    <name type="scientific">Paramecium primaurelia</name>
    <dbReference type="NCBI Taxonomy" id="5886"/>
    <lineage>
        <taxon>Eukaryota</taxon>
        <taxon>Sar</taxon>
        <taxon>Alveolata</taxon>
        <taxon>Ciliophora</taxon>
        <taxon>Intramacronucleata</taxon>
        <taxon>Oligohymenophorea</taxon>
        <taxon>Peniculida</taxon>
        <taxon>Parameciidae</taxon>
        <taxon>Paramecium</taxon>
    </lineage>
</organism>
<keyword evidence="2" id="KW-1185">Reference proteome</keyword>
<evidence type="ECO:0000313" key="1">
    <source>
        <dbReference type="EMBL" id="CAD8053153.1"/>
    </source>
</evidence>
<reference evidence="1" key="1">
    <citation type="submission" date="2021-01" db="EMBL/GenBank/DDBJ databases">
        <authorList>
            <consortium name="Genoscope - CEA"/>
            <person name="William W."/>
        </authorList>
    </citation>
    <scope>NUCLEOTIDE SEQUENCE</scope>
</reference>
<dbReference type="Proteomes" id="UP000688137">
    <property type="component" value="Unassembled WGS sequence"/>
</dbReference>
<name>A0A8S1KFZ3_PARPR</name>
<dbReference type="Pfam" id="PF01237">
    <property type="entry name" value="Oxysterol_BP"/>
    <property type="match status" value="1"/>
</dbReference>
<dbReference type="InterPro" id="IPR000648">
    <property type="entry name" value="Oxysterol-bd"/>
</dbReference>